<comment type="catalytic activity">
    <reaction evidence="7">
        <text>succinate semialdehyde + NADP(+) + H2O = succinate + NADPH + 2 H(+)</text>
        <dbReference type="Rhea" id="RHEA:13213"/>
        <dbReference type="ChEBI" id="CHEBI:15377"/>
        <dbReference type="ChEBI" id="CHEBI:15378"/>
        <dbReference type="ChEBI" id="CHEBI:30031"/>
        <dbReference type="ChEBI" id="CHEBI:57706"/>
        <dbReference type="ChEBI" id="CHEBI:57783"/>
        <dbReference type="ChEBI" id="CHEBI:58349"/>
        <dbReference type="EC" id="1.2.1.16"/>
    </reaction>
</comment>
<comment type="similarity">
    <text evidence="2 11">Belongs to the aldehyde dehydrogenase family.</text>
</comment>
<feature type="active site" evidence="10">
    <location>
        <position position="260"/>
    </location>
</feature>
<dbReference type="Gene3D" id="3.40.605.10">
    <property type="entry name" value="Aldehyde Dehydrogenase, Chain A, domain 1"/>
    <property type="match status" value="1"/>
</dbReference>
<organism evidence="13 14">
    <name type="scientific">Clonostachys solani</name>
    <dbReference type="NCBI Taxonomy" id="160281"/>
    <lineage>
        <taxon>Eukaryota</taxon>
        <taxon>Fungi</taxon>
        <taxon>Dikarya</taxon>
        <taxon>Ascomycota</taxon>
        <taxon>Pezizomycotina</taxon>
        <taxon>Sordariomycetes</taxon>
        <taxon>Hypocreomycetidae</taxon>
        <taxon>Hypocreales</taxon>
        <taxon>Bionectriaceae</taxon>
        <taxon>Clonostachys</taxon>
    </lineage>
</organism>
<evidence type="ECO:0000256" key="3">
    <source>
        <dbReference type="ARBA" id="ARBA00013051"/>
    </source>
</evidence>
<name>A0A9N9ZK78_9HYPO</name>
<dbReference type="SUPFAM" id="SSF53720">
    <property type="entry name" value="ALDH-like"/>
    <property type="match status" value="1"/>
</dbReference>
<evidence type="ECO:0000256" key="10">
    <source>
        <dbReference type="PROSITE-ProRule" id="PRU10007"/>
    </source>
</evidence>
<dbReference type="InterPro" id="IPR015590">
    <property type="entry name" value="Aldehyde_DH_dom"/>
</dbReference>
<comment type="catalytic activity">
    <reaction evidence="8">
        <text>succinate semialdehyde + NAD(+) + H2O = succinate + NADH + 2 H(+)</text>
        <dbReference type="Rhea" id="RHEA:13217"/>
        <dbReference type="ChEBI" id="CHEBI:15377"/>
        <dbReference type="ChEBI" id="CHEBI:15378"/>
        <dbReference type="ChEBI" id="CHEBI:30031"/>
        <dbReference type="ChEBI" id="CHEBI:57540"/>
        <dbReference type="ChEBI" id="CHEBI:57706"/>
        <dbReference type="ChEBI" id="CHEBI:57945"/>
        <dbReference type="EC" id="1.2.1.16"/>
    </reaction>
</comment>
<evidence type="ECO:0000256" key="9">
    <source>
        <dbReference type="ARBA" id="ARBA00067047"/>
    </source>
</evidence>
<dbReference type="GO" id="GO:0004777">
    <property type="term" value="F:succinate-semialdehyde dehydrogenase (NAD+) activity"/>
    <property type="evidence" value="ECO:0007669"/>
    <property type="project" value="UniProtKB-EC"/>
</dbReference>
<dbReference type="FunFam" id="3.40.605.10:FF:000026">
    <property type="entry name" value="Aldehyde dehydrogenase, putative"/>
    <property type="match status" value="1"/>
</dbReference>
<dbReference type="PANTHER" id="PTHR43353:SF5">
    <property type="entry name" value="SUCCINATE-SEMIALDEHYDE DEHYDROGENASE, MITOCHONDRIAL"/>
    <property type="match status" value="1"/>
</dbReference>
<dbReference type="AlphaFoldDB" id="A0A9N9ZK78"/>
<keyword evidence="14" id="KW-1185">Reference proteome</keyword>
<dbReference type="GO" id="GO:0004030">
    <property type="term" value="F:aldehyde dehydrogenase [NAD(P)+] activity"/>
    <property type="evidence" value="ECO:0007669"/>
    <property type="project" value="UniProtKB-ARBA"/>
</dbReference>
<dbReference type="GO" id="GO:0005737">
    <property type="term" value="C:cytoplasm"/>
    <property type="evidence" value="ECO:0007669"/>
    <property type="project" value="TreeGrafter"/>
</dbReference>
<dbReference type="PROSITE" id="PS00687">
    <property type="entry name" value="ALDEHYDE_DEHYDR_GLU"/>
    <property type="match status" value="1"/>
</dbReference>
<reference evidence="13" key="1">
    <citation type="submission" date="2021-10" db="EMBL/GenBank/DDBJ databases">
        <authorList>
            <person name="Piombo E."/>
        </authorList>
    </citation>
    <scope>NUCLEOTIDE SEQUENCE</scope>
</reference>
<dbReference type="InterPro" id="IPR016162">
    <property type="entry name" value="Ald_DH_N"/>
</dbReference>
<evidence type="ECO:0000256" key="6">
    <source>
        <dbReference type="ARBA" id="ARBA00030806"/>
    </source>
</evidence>
<dbReference type="FunFam" id="3.40.309.10:FF:000004">
    <property type="entry name" value="Succinate-semialdehyde dehydrogenase I"/>
    <property type="match status" value="1"/>
</dbReference>
<dbReference type="CDD" id="cd07103">
    <property type="entry name" value="ALDH_F5_SSADH_GabD"/>
    <property type="match status" value="1"/>
</dbReference>
<dbReference type="Proteomes" id="UP000775872">
    <property type="component" value="Unassembled WGS sequence"/>
</dbReference>
<protein>
    <recommendedName>
        <fullName evidence="4">Succinate-semialdehyde dehydrogenase, mitochondrial</fullName>
        <ecNumber evidence="9">1.2.1.16</ecNumber>
        <ecNumber evidence="3">1.2.1.24</ecNumber>
    </recommendedName>
    <alternativeName>
        <fullName evidence="6">NAD(+)-dependent succinic semialdehyde dehydrogenase</fullName>
    </alternativeName>
</protein>
<evidence type="ECO:0000256" key="11">
    <source>
        <dbReference type="RuleBase" id="RU003345"/>
    </source>
</evidence>
<evidence type="ECO:0000256" key="1">
    <source>
        <dbReference type="ARBA" id="ARBA00005176"/>
    </source>
</evidence>
<dbReference type="InterPro" id="IPR029510">
    <property type="entry name" value="Ald_DH_CS_GLU"/>
</dbReference>
<evidence type="ECO:0000313" key="14">
    <source>
        <dbReference type="Proteomes" id="UP000775872"/>
    </source>
</evidence>
<dbReference type="InterPro" id="IPR050740">
    <property type="entry name" value="Aldehyde_DH_Superfamily"/>
</dbReference>
<comment type="pathway">
    <text evidence="1">Amino-acid degradation; 4-aminobutanoate degradation.</text>
</comment>
<evidence type="ECO:0000256" key="4">
    <source>
        <dbReference type="ARBA" id="ARBA00019842"/>
    </source>
</evidence>
<dbReference type="InterPro" id="IPR016163">
    <property type="entry name" value="Ald_DH_C"/>
</dbReference>
<dbReference type="GO" id="GO:0046394">
    <property type="term" value="P:carboxylic acid biosynthetic process"/>
    <property type="evidence" value="ECO:0007669"/>
    <property type="project" value="UniProtKB-ARBA"/>
</dbReference>
<keyword evidence="5 11" id="KW-0560">Oxidoreductase</keyword>
<dbReference type="GO" id="GO:0009450">
    <property type="term" value="P:gamma-aminobutyric acid catabolic process"/>
    <property type="evidence" value="ECO:0007669"/>
    <property type="project" value="TreeGrafter"/>
</dbReference>
<gene>
    <name evidence="13" type="ORF">CSOL1703_00006895</name>
</gene>
<comment type="caution">
    <text evidence="13">The sequence shown here is derived from an EMBL/GenBank/DDBJ whole genome shotgun (WGS) entry which is preliminary data.</text>
</comment>
<sequence>MSQPKFQDHSLFQDKAFVNGQWVSASSGQTFSVHDPATGAIIGTCPEFSGTDVETTIQAAALAQEQFQFSDTRNRAAILVKWAQLMRENREDLAKLLVWENGKPLPEARGEIEYAASFLDWFAGEAIRSYGDVIQPGNPVNRAVTIRQPVGVCALITPWNFPAAMVTRKAGAAIAAGCAVVLKAPAETPLSALALAELSLRAGIPKGVFNVVTTQHKTPEVGKILTNSSIVRKISFTGSTRVGRLLMNQSSSTLKKLSMELGGLAPFIVFEDADIDEAVKGAINCKFRGSGQTCVCANFFLVHKTIYEAFTAKFIGRVKKFRPGNGFDAATTHGPLIHEAAVAKVMSHVEDAKSKGGLVAVGGNPMPELGSNFFQPTVIVNANSDMIFTHEETFGPLAGFIAFSDEPEAINIVNRADVGLAGYFFSKDVERCWRVAERLAVGMVGVNTGMISDPATPFGGIKQSGFGREGSKYALDEYTVIKTITFATGTRT</sequence>
<proteinExistence type="inferred from homology"/>
<dbReference type="EC" id="1.2.1.16" evidence="9"/>
<dbReference type="EC" id="1.2.1.24" evidence="3"/>
<accession>A0A9N9ZK78</accession>
<dbReference type="Pfam" id="PF00171">
    <property type="entry name" value="Aldedh"/>
    <property type="match status" value="1"/>
</dbReference>
<dbReference type="InterPro" id="IPR016161">
    <property type="entry name" value="Ald_DH/histidinol_DH"/>
</dbReference>
<evidence type="ECO:0000313" key="13">
    <source>
        <dbReference type="EMBL" id="CAH0057124.1"/>
    </source>
</evidence>
<dbReference type="PANTHER" id="PTHR43353">
    <property type="entry name" value="SUCCINATE-SEMIALDEHYDE DEHYDROGENASE, MITOCHONDRIAL"/>
    <property type="match status" value="1"/>
</dbReference>
<dbReference type="Gene3D" id="3.40.309.10">
    <property type="entry name" value="Aldehyde Dehydrogenase, Chain A, domain 2"/>
    <property type="match status" value="1"/>
</dbReference>
<feature type="domain" description="Aldehyde dehydrogenase" evidence="12">
    <location>
        <begin position="22"/>
        <end position="484"/>
    </location>
</feature>
<evidence type="ECO:0000256" key="2">
    <source>
        <dbReference type="ARBA" id="ARBA00009986"/>
    </source>
</evidence>
<dbReference type="OrthoDB" id="310895at2759"/>
<evidence type="ECO:0000259" key="12">
    <source>
        <dbReference type="Pfam" id="PF00171"/>
    </source>
</evidence>
<dbReference type="FunFam" id="3.40.605.10:FF:000005">
    <property type="entry name" value="Succinate-semialdehyde dehydrogenase I"/>
    <property type="match status" value="1"/>
</dbReference>
<evidence type="ECO:0000256" key="5">
    <source>
        <dbReference type="ARBA" id="ARBA00023002"/>
    </source>
</evidence>
<dbReference type="EMBL" id="CABFOC020000074">
    <property type="protein sequence ID" value="CAH0057124.1"/>
    <property type="molecule type" value="Genomic_DNA"/>
</dbReference>
<evidence type="ECO:0000256" key="7">
    <source>
        <dbReference type="ARBA" id="ARBA00050387"/>
    </source>
</evidence>
<evidence type="ECO:0000256" key="8">
    <source>
        <dbReference type="ARBA" id="ARBA00052698"/>
    </source>
</evidence>